<keyword evidence="3" id="KW-1185">Reference proteome</keyword>
<feature type="domain" description="Transposase IS204/IS1001/IS1096/IS1165 DDE" evidence="1">
    <location>
        <begin position="2"/>
        <end position="95"/>
    </location>
</feature>
<dbReference type="AlphaFoldDB" id="A0A3E1P3D6"/>
<name>A0A3E1P3D6_9BACT</name>
<reference evidence="2 3" key="1">
    <citation type="submission" date="2018-08" db="EMBL/GenBank/DDBJ databases">
        <title>Chitinophaga sp. K20C18050901, a novel bacterium isolated from forest soil.</title>
        <authorList>
            <person name="Wang C."/>
        </authorList>
    </citation>
    <scope>NUCLEOTIDE SEQUENCE [LARGE SCALE GENOMIC DNA]</scope>
    <source>
        <strain evidence="2 3">K20C18050901</strain>
    </source>
</reference>
<dbReference type="EMBL" id="QTJV01000004">
    <property type="protein sequence ID" value="RFM34716.1"/>
    <property type="molecule type" value="Genomic_DNA"/>
</dbReference>
<dbReference type="Proteomes" id="UP000261174">
    <property type="component" value="Unassembled WGS sequence"/>
</dbReference>
<comment type="caution">
    <text evidence="2">The sequence shown here is derived from an EMBL/GenBank/DDBJ whole genome shotgun (WGS) entry which is preliminary data.</text>
</comment>
<evidence type="ECO:0000313" key="3">
    <source>
        <dbReference type="Proteomes" id="UP000261174"/>
    </source>
</evidence>
<proteinExistence type="predicted"/>
<dbReference type="InterPro" id="IPR002560">
    <property type="entry name" value="Transposase_DDE"/>
</dbReference>
<organism evidence="2 3">
    <name type="scientific">Chitinophaga silvisoli</name>
    <dbReference type="NCBI Taxonomy" id="2291814"/>
    <lineage>
        <taxon>Bacteria</taxon>
        <taxon>Pseudomonadati</taxon>
        <taxon>Bacteroidota</taxon>
        <taxon>Chitinophagia</taxon>
        <taxon>Chitinophagales</taxon>
        <taxon>Chitinophagaceae</taxon>
        <taxon>Chitinophaga</taxon>
    </lineage>
</organism>
<protein>
    <recommendedName>
        <fullName evidence="1">Transposase IS204/IS1001/IS1096/IS1165 DDE domain-containing protein</fullName>
    </recommendedName>
</protein>
<dbReference type="OrthoDB" id="3238779at2"/>
<accession>A0A3E1P3D6</accession>
<evidence type="ECO:0000313" key="2">
    <source>
        <dbReference type="EMBL" id="RFM34716.1"/>
    </source>
</evidence>
<dbReference type="Pfam" id="PF01610">
    <property type="entry name" value="DDE_Tnp_ISL3"/>
    <property type="match status" value="1"/>
</dbReference>
<sequence length="121" mass="13844">MKIVTRDRFARYAKGVSKGAPQVLQIADRWHLIKNMGDALTKLLERIRQSMKPQLLTKAIAANEYLESGNQVLKESSHGSLPKRFSQFEQIRKYYKDGVPIRTISRLVGASRNTVKKKFTP</sequence>
<gene>
    <name evidence="2" type="ORF">DXN04_15760</name>
</gene>
<dbReference type="Gene3D" id="1.10.10.60">
    <property type="entry name" value="Homeodomain-like"/>
    <property type="match status" value="1"/>
</dbReference>
<evidence type="ECO:0000259" key="1">
    <source>
        <dbReference type="Pfam" id="PF01610"/>
    </source>
</evidence>